<comment type="caution">
    <text evidence="1">The sequence shown here is derived from an EMBL/GenBank/DDBJ whole genome shotgun (WGS) entry which is preliminary data.</text>
</comment>
<proteinExistence type="predicted"/>
<sequence>MIKSCEDVRTKEEFLECCNRRNVLTKMGLKETARMIRWNERCTISPDLLFLLQDTAFTGLSPGPLG</sequence>
<protein>
    <submittedName>
        <fullName evidence="1">Uncharacterized protein</fullName>
    </submittedName>
</protein>
<name>A0A0F9HR39_9ZZZZ</name>
<dbReference type="AlphaFoldDB" id="A0A0F9HR39"/>
<organism evidence="1">
    <name type="scientific">marine sediment metagenome</name>
    <dbReference type="NCBI Taxonomy" id="412755"/>
    <lineage>
        <taxon>unclassified sequences</taxon>
        <taxon>metagenomes</taxon>
        <taxon>ecological metagenomes</taxon>
    </lineage>
</organism>
<accession>A0A0F9HR39</accession>
<gene>
    <name evidence="1" type="ORF">LCGC14_1751260</name>
</gene>
<evidence type="ECO:0000313" key="1">
    <source>
        <dbReference type="EMBL" id="KKM05717.1"/>
    </source>
</evidence>
<reference evidence="1" key="1">
    <citation type="journal article" date="2015" name="Nature">
        <title>Complex archaea that bridge the gap between prokaryotes and eukaryotes.</title>
        <authorList>
            <person name="Spang A."/>
            <person name="Saw J.H."/>
            <person name="Jorgensen S.L."/>
            <person name="Zaremba-Niedzwiedzka K."/>
            <person name="Martijn J."/>
            <person name="Lind A.E."/>
            <person name="van Eijk R."/>
            <person name="Schleper C."/>
            <person name="Guy L."/>
            <person name="Ettema T.J."/>
        </authorList>
    </citation>
    <scope>NUCLEOTIDE SEQUENCE</scope>
</reference>
<dbReference type="EMBL" id="LAZR01016156">
    <property type="protein sequence ID" value="KKM05717.1"/>
    <property type="molecule type" value="Genomic_DNA"/>
</dbReference>